<protein>
    <submittedName>
        <fullName evidence="2">Uncharacterized protein</fullName>
    </submittedName>
</protein>
<reference evidence="2" key="1">
    <citation type="submission" date="2020-05" db="EMBL/GenBank/DDBJ databases">
        <title>Phylogenomic resolution of chytrid fungi.</title>
        <authorList>
            <person name="Stajich J.E."/>
            <person name="Amses K."/>
            <person name="Simmons R."/>
            <person name="Seto K."/>
            <person name="Myers J."/>
            <person name="Bonds A."/>
            <person name="Quandt C.A."/>
            <person name="Barry K."/>
            <person name="Liu P."/>
            <person name="Grigoriev I."/>
            <person name="Longcore J.E."/>
            <person name="James T.Y."/>
        </authorList>
    </citation>
    <scope>NUCLEOTIDE SEQUENCE</scope>
    <source>
        <strain evidence="2">JEL0513</strain>
    </source>
</reference>
<feature type="compositionally biased region" description="Polar residues" evidence="1">
    <location>
        <begin position="13"/>
        <end position="39"/>
    </location>
</feature>
<feature type="compositionally biased region" description="Polar residues" evidence="1">
    <location>
        <begin position="47"/>
        <end position="58"/>
    </location>
</feature>
<name>A0AAD5T4G6_9FUNG</name>
<organism evidence="2 3">
    <name type="scientific">Physocladia obscura</name>
    <dbReference type="NCBI Taxonomy" id="109957"/>
    <lineage>
        <taxon>Eukaryota</taxon>
        <taxon>Fungi</taxon>
        <taxon>Fungi incertae sedis</taxon>
        <taxon>Chytridiomycota</taxon>
        <taxon>Chytridiomycota incertae sedis</taxon>
        <taxon>Chytridiomycetes</taxon>
        <taxon>Chytridiales</taxon>
        <taxon>Chytriomycetaceae</taxon>
        <taxon>Physocladia</taxon>
    </lineage>
</organism>
<feature type="compositionally biased region" description="Basic and acidic residues" evidence="1">
    <location>
        <begin position="1"/>
        <end position="12"/>
    </location>
</feature>
<accession>A0AAD5T4G6</accession>
<dbReference type="AlphaFoldDB" id="A0AAD5T4G6"/>
<feature type="region of interest" description="Disordered" evidence="1">
    <location>
        <begin position="160"/>
        <end position="184"/>
    </location>
</feature>
<feature type="compositionally biased region" description="Basic residues" evidence="1">
    <location>
        <begin position="101"/>
        <end position="113"/>
    </location>
</feature>
<dbReference type="EMBL" id="JADGJH010000368">
    <property type="protein sequence ID" value="KAJ3130664.1"/>
    <property type="molecule type" value="Genomic_DNA"/>
</dbReference>
<evidence type="ECO:0000256" key="1">
    <source>
        <dbReference type="SAM" id="MobiDB-lite"/>
    </source>
</evidence>
<feature type="region of interest" description="Disordered" evidence="1">
    <location>
        <begin position="70"/>
        <end position="134"/>
    </location>
</feature>
<gene>
    <name evidence="2" type="ORF">HK100_007749</name>
</gene>
<comment type="caution">
    <text evidence="2">The sequence shown here is derived from an EMBL/GenBank/DDBJ whole genome shotgun (WGS) entry which is preliminary data.</text>
</comment>
<feature type="compositionally biased region" description="Polar residues" evidence="1">
    <location>
        <begin position="120"/>
        <end position="134"/>
    </location>
</feature>
<keyword evidence="3" id="KW-1185">Reference proteome</keyword>
<proteinExistence type="predicted"/>
<evidence type="ECO:0000313" key="2">
    <source>
        <dbReference type="EMBL" id="KAJ3130664.1"/>
    </source>
</evidence>
<feature type="region of interest" description="Disordered" evidence="1">
    <location>
        <begin position="1"/>
        <end position="58"/>
    </location>
</feature>
<feature type="non-terminal residue" evidence="2">
    <location>
        <position position="184"/>
    </location>
</feature>
<evidence type="ECO:0000313" key="3">
    <source>
        <dbReference type="Proteomes" id="UP001211907"/>
    </source>
</evidence>
<dbReference type="Proteomes" id="UP001211907">
    <property type="component" value="Unassembled WGS sequence"/>
</dbReference>
<sequence length="184" mass="20250">MTENKYPDHPDSTTEQSVPTFHSKNSYSVNGSSKSNNNDFDIPLNSPEYQTVLNPKNGNIYTNIKPILKSAKSDLPPAPPASIAQVKLSLQRAASTSSSSKSKRSGSNTKKHRSADGGATTASQTSRIIESETFQMRSELEKQISFNKELASRMQSLGMQEIESGRDSTAQTRGNFDFWKEAKK</sequence>